<dbReference type="InterPro" id="IPR011032">
    <property type="entry name" value="GroES-like_sf"/>
</dbReference>
<reference evidence="6 7" key="1">
    <citation type="journal article" date="2019" name="New Phytol.">
        <title>Comparative genomics reveals unique wood-decay strategies and fruiting body development in the Schizophyllaceae.</title>
        <authorList>
            <person name="Almasi E."/>
            <person name="Sahu N."/>
            <person name="Krizsan K."/>
            <person name="Balint B."/>
            <person name="Kovacs G.M."/>
            <person name="Kiss B."/>
            <person name="Cseklye J."/>
            <person name="Drula E."/>
            <person name="Henrissat B."/>
            <person name="Nagy I."/>
            <person name="Chovatia M."/>
            <person name="Adam C."/>
            <person name="LaButti K."/>
            <person name="Lipzen A."/>
            <person name="Riley R."/>
            <person name="Grigoriev I.V."/>
            <person name="Nagy L.G."/>
        </authorList>
    </citation>
    <scope>NUCLEOTIDE SEQUENCE [LARGE SCALE GENOMIC DNA]</scope>
    <source>
        <strain evidence="6 7">NL-1724</strain>
    </source>
</reference>
<protein>
    <recommendedName>
        <fullName evidence="5">Alcohol dehydrogenase-like C-terminal domain-containing protein</fullName>
    </recommendedName>
</protein>
<dbReference type="Pfam" id="PF00107">
    <property type="entry name" value="ADH_zinc_N"/>
    <property type="match status" value="1"/>
</dbReference>
<sequence>MCHSDLLYFKYDNLMASHLSFTMGHEYVAALARNACFQPTCIYCGVDADNLCVANWPIGFGVDGFYAPYCAVRAEVVVPAVANIQPGQTVLIIGAGGLGLNGIQIAKNVLGVKYVVACDIRDGSLVDARAAGADFTALPGAPALLADKKLVVDVACDFVGTNDTFNAALKAVRPKGTLQVIGFTSPTVDLPLIPAADKDLTVRFSMWGKLDELREVLGHIVAGKITPQVETRVLATTVETFEDFMGGRIKRRMVLIPEH</sequence>
<dbReference type="GO" id="GO:0016491">
    <property type="term" value="F:oxidoreductase activity"/>
    <property type="evidence" value="ECO:0007669"/>
    <property type="project" value="UniProtKB-KW"/>
</dbReference>
<organism evidence="6 7">
    <name type="scientific">Schizophyllum amplum</name>
    <dbReference type="NCBI Taxonomy" id="97359"/>
    <lineage>
        <taxon>Eukaryota</taxon>
        <taxon>Fungi</taxon>
        <taxon>Dikarya</taxon>
        <taxon>Basidiomycota</taxon>
        <taxon>Agaricomycotina</taxon>
        <taxon>Agaricomycetes</taxon>
        <taxon>Agaricomycetidae</taxon>
        <taxon>Agaricales</taxon>
        <taxon>Schizophyllaceae</taxon>
        <taxon>Schizophyllum</taxon>
    </lineage>
</organism>
<name>A0A550CKF6_9AGAR</name>
<keyword evidence="4" id="KW-0560">Oxidoreductase</keyword>
<dbReference type="STRING" id="97359.A0A550CKF6"/>
<accession>A0A550CKF6</accession>
<evidence type="ECO:0000256" key="3">
    <source>
        <dbReference type="ARBA" id="ARBA00022833"/>
    </source>
</evidence>
<dbReference type="GO" id="GO:0046872">
    <property type="term" value="F:metal ion binding"/>
    <property type="evidence" value="ECO:0007669"/>
    <property type="project" value="UniProtKB-KW"/>
</dbReference>
<dbReference type="EMBL" id="VDMD01000005">
    <property type="protein sequence ID" value="TRM65257.1"/>
    <property type="molecule type" value="Genomic_DNA"/>
</dbReference>
<comment type="caution">
    <text evidence="6">The sequence shown here is derived from an EMBL/GenBank/DDBJ whole genome shotgun (WGS) entry which is preliminary data.</text>
</comment>
<keyword evidence="3" id="KW-0862">Zinc</keyword>
<evidence type="ECO:0000313" key="6">
    <source>
        <dbReference type="EMBL" id="TRM65257.1"/>
    </source>
</evidence>
<dbReference type="SUPFAM" id="SSF51735">
    <property type="entry name" value="NAD(P)-binding Rossmann-fold domains"/>
    <property type="match status" value="1"/>
</dbReference>
<evidence type="ECO:0000256" key="2">
    <source>
        <dbReference type="ARBA" id="ARBA00022723"/>
    </source>
</evidence>
<dbReference type="OrthoDB" id="1879366at2759"/>
<evidence type="ECO:0000256" key="1">
    <source>
        <dbReference type="ARBA" id="ARBA00001947"/>
    </source>
</evidence>
<dbReference type="Gene3D" id="3.40.50.720">
    <property type="entry name" value="NAD(P)-binding Rossmann-like Domain"/>
    <property type="match status" value="1"/>
</dbReference>
<keyword evidence="2" id="KW-0479">Metal-binding</keyword>
<dbReference type="InterPro" id="IPR013149">
    <property type="entry name" value="ADH-like_C"/>
</dbReference>
<comment type="cofactor">
    <cofactor evidence="1">
        <name>Zn(2+)</name>
        <dbReference type="ChEBI" id="CHEBI:29105"/>
    </cofactor>
</comment>
<dbReference type="SUPFAM" id="SSF50129">
    <property type="entry name" value="GroES-like"/>
    <property type="match status" value="1"/>
</dbReference>
<dbReference type="PANTHER" id="PTHR42940:SF8">
    <property type="entry name" value="VACUOLAR PROTEIN SORTING-ASSOCIATED PROTEIN 11"/>
    <property type="match status" value="1"/>
</dbReference>
<dbReference type="InterPro" id="IPR036291">
    <property type="entry name" value="NAD(P)-bd_dom_sf"/>
</dbReference>
<dbReference type="AlphaFoldDB" id="A0A550CKF6"/>
<evidence type="ECO:0000313" key="7">
    <source>
        <dbReference type="Proteomes" id="UP000320762"/>
    </source>
</evidence>
<dbReference type="Proteomes" id="UP000320762">
    <property type="component" value="Unassembled WGS sequence"/>
</dbReference>
<evidence type="ECO:0000256" key="4">
    <source>
        <dbReference type="ARBA" id="ARBA00023002"/>
    </source>
</evidence>
<dbReference type="Gene3D" id="3.90.180.10">
    <property type="entry name" value="Medium-chain alcohol dehydrogenases, catalytic domain"/>
    <property type="match status" value="1"/>
</dbReference>
<feature type="domain" description="Alcohol dehydrogenase-like C-terminal" evidence="5">
    <location>
        <begin position="97"/>
        <end position="219"/>
    </location>
</feature>
<keyword evidence="7" id="KW-1185">Reference proteome</keyword>
<gene>
    <name evidence="6" type="ORF">BD626DRAFT_546795</name>
</gene>
<evidence type="ECO:0000259" key="5">
    <source>
        <dbReference type="Pfam" id="PF00107"/>
    </source>
</evidence>
<proteinExistence type="predicted"/>
<dbReference type="PANTHER" id="PTHR42940">
    <property type="entry name" value="ALCOHOL DEHYDROGENASE 1-RELATED"/>
    <property type="match status" value="1"/>
</dbReference>